<reference evidence="2 3" key="1">
    <citation type="journal article" date="2016" name="Mol. Biol. Evol.">
        <title>Comparative Genomics of Early-Diverging Mushroom-Forming Fungi Provides Insights into the Origins of Lignocellulose Decay Capabilities.</title>
        <authorList>
            <person name="Nagy L.G."/>
            <person name="Riley R."/>
            <person name="Tritt A."/>
            <person name="Adam C."/>
            <person name="Daum C."/>
            <person name="Floudas D."/>
            <person name="Sun H."/>
            <person name="Yadav J.S."/>
            <person name="Pangilinan J."/>
            <person name="Larsson K.H."/>
            <person name="Matsuura K."/>
            <person name="Barry K."/>
            <person name="Labutti K."/>
            <person name="Kuo R."/>
            <person name="Ohm R.A."/>
            <person name="Bhattacharya S.S."/>
            <person name="Shirouzu T."/>
            <person name="Yoshinaga Y."/>
            <person name="Martin F.M."/>
            <person name="Grigoriev I.V."/>
            <person name="Hibbett D.S."/>
        </authorList>
    </citation>
    <scope>NUCLEOTIDE SEQUENCE [LARGE SCALE GENOMIC DNA]</scope>
    <source>
        <strain evidence="2 3">HHB14362 ss-1</strain>
    </source>
</reference>
<organism evidence="2 3">
    <name type="scientific">Neolentinus lepideus HHB14362 ss-1</name>
    <dbReference type="NCBI Taxonomy" id="1314782"/>
    <lineage>
        <taxon>Eukaryota</taxon>
        <taxon>Fungi</taxon>
        <taxon>Dikarya</taxon>
        <taxon>Basidiomycota</taxon>
        <taxon>Agaricomycotina</taxon>
        <taxon>Agaricomycetes</taxon>
        <taxon>Gloeophyllales</taxon>
        <taxon>Gloeophyllaceae</taxon>
        <taxon>Neolentinus</taxon>
    </lineage>
</organism>
<protein>
    <submittedName>
        <fullName evidence="2">Uncharacterized protein</fullName>
    </submittedName>
</protein>
<feature type="region of interest" description="Disordered" evidence="1">
    <location>
        <begin position="555"/>
        <end position="598"/>
    </location>
</feature>
<feature type="compositionally biased region" description="Basic residues" evidence="1">
    <location>
        <begin position="589"/>
        <end position="598"/>
    </location>
</feature>
<feature type="compositionally biased region" description="Basic and acidic residues" evidence="1">
    <location>
        <begin position="201"/>
        <end position="231"/>
    </location>
</feature>
<dbReference type="Proteomes" id="UP000076761">
    <property type="component" value="Unassembled WGS sequence"/>
</dbReference>
<feature type="region of interest" description="Disordered" evidence="1">
    <location>
        <begin position="301"/>
        <end position="323"/>
    </location>
</feature>
<accession>A0A165W0I6</accession>
<name>A0A165W0I6_9AGAM</name>
<keyword evidence="3" id="KW-1185">Reference proteome</keyword>
<feature type="region of interest" description="Disordered" evidence="1">
    <location>
        <begin position="198"/>
        <end position="231"/>
    </location>
</feature>
<proteinExistence type="predicted"/>
<dbReference type="EMBL" id="KV425551">
    <property type="protein sequence ID" value="KZT30479.1"/>
    <property type="molecule type" value="Genomic_DNA"/>
</dbReference>
<evidence type="ECO:0000313" key="3">
    <source>
        <dbReference type="Proteomes" id="UP000076761"/>
    </source>
</evidence>
<feature type="region of interest" description="Disordered" evidence="1">
    <location>
        <begin position="247"/>
        <end position="282"/>
    </location>
</feature>
<evidence type="ECO:0000313" key="2">
    <source>
        <dbReference type="EMBL" id="KZT30479.1"/>
    </source>
</evidence>
<evidence type="ECO:0000256" key="1">
    <source>
        <dbReference type="SAM" id="MobiDB-lite"/>
    </source>
</evidence>
<dbReference type="InParanoid" id="A0A165W0I6"/>
<sequence length="598" mass="65267">MSGARPHASASMSFSGLPSASADRPLKRRITSMTGLPLFTSAATSFEPKPFSPNHASNAKAVASVRIPNAVPPPMDPSPNDPNAVFIRPPFKTFPNSHLYPEGLTYNLMAVNPEWFLEPTDFLSEKNTSPNAILYPSELEPPRGWCPALKKELRERGANSWPEGEEPRLRCTFCRRTYAGVNAKSMWRRHVYEKHKIAMANRRENAERGRGRTSTKDTKSKSDKKSSVDKENVTFVKNPTFIASTASNKYAWPSPPRKAGPSVARAGTYSDSSDDEDTPADASVDGVAALDNELLQSPLGTGQHLVQPETPPLTPRKSLNPTVGLSPYEKIELSPYDPLAEPSFRHSPGTVPSAQPWKFNSPSHPLYGKAGDVSLNTATHVSLTFDSSPPCPASLTEKEVTGLSTPEYERLRSEILQSPVKCIKPSPRRLFTMGTMSDPASKPVGFSDVQDLFPDEHLLDAPFGSEWLTSEDPILSMSIYQPLPLKESFEVHTPPLSSPEVESPVLRSTSVLDLNAETGSNASLVGLGIGLLEPFSLDGESFEELLDIEEIYASAKKSKSKPSPKGSRSVPQELMTEPGDSEIVESTRASKRRRTSTA</sequence>
<gene>
    <name evidence="2" type="ORF">NEOLEDRAFT_1173900</name>
</gene>
<dbReference type="AlphaFoldDB" id="A0A165W0I6"/>
<dbReference type="OrthoDB" id="2333993at2759"/>
<feature type="region of interest" description="Disordered" evidence="1">
    <location>
        <begin position="1"/>
        <end position="26"/>
    </location>
</feature>